<dbReference type="InterPro" id="IPR015946">
    <property type="entry name" value="KH_dom-like_a/b"/>
</dbReference>
<evidence type="ECO:0008006" key="3">
    <source>
        <dbReference type="Google" id="ProtNLM"/>
    </source>
</evidence>
<dbReference type="InterPro" id="IPR052924">
    <property type="entry name" value="OsmC/Ohr_hydroprdx_reductase"/>
</dbReference>
<reference evidence="1 2" key="1">
    <citation type="submission" date="2019-06" db="EMBL/GenBank/DDBJ databases">
        <title>Genomics analysis of Aphanomyces spp. identifies a new class of oomycete effector associated with host adaptation.</title>
        <authorList>
            <person name="Gaulin E."/>
        </authorList>
    </citation>
    <scope>NUCLEOTIDE SEQUENCE [LARGE SCALE GENOMIC DNA]</scope>
    <source>
        <strain evidence="1 2">E</strain>
    </source>
</reference>
<dbReference type="Pfam" id="PF02566">
    <property type="entry name" value="OsmC"/>
    <property type="match status" value="1"/>
</dbReference>
<sequence length="172" mass="18616">MHRVCQVGRAARCFSSKKAMTYHLVGRGEGVKCSMERGDGMTISTDIPKAMGGTNTAPQPVELFLASLCGCELATAQFVARHMKPRISIDKIEFNVEASRDKQGALHLPLGDDSGAPVARLDRIWGQALVYTSASQDEVDKLAAEVKTRCPIANMAVLSGCILDIQWLQHSS</sequence>
<dbReference type="VEuPathDB" id="FungiDB:H257_03387"/>
<dbReference type="AlphaFoldDB" id="A0A6A5A9B3"/>
<gene>
    <name evidence="1" type="ORF">AaE_010307</name>
</gene>
<dbReference type="InterPro" id="IPR003718">
    <property type="entry name" value="OsmC/Ohr_fam"/>
</dbReference>
<dbReference type="PANTHER" id="PTHR35368:SF1">
    <property type="entry name" value="HYDROPEROXIDE REDUCTASE"/>
    <property type="match status" value="1"/>
</dbReference>
<evidence type="ECO:0000313" key="1">
    <source>
        <dbReference type="EMBL" id="KAF0720498.1"/>
    </source>
</evidence>
<dbReference type="PANTHER" id="PTHR35368">
    <property type="entry name" value="HYDROPEROXIDE REDUCTASE"/>
    <property type="match status" value="1"/>
</dbReference>
<name>A0A6A5A9B3_APHAT</name>
<organism evidence="1 2">
    <name type="scientific">Aphanomyces astaci</name>
    <name type="common">Crayfish plague agent</name>
    <dbReference type="NCBI Taxonomy" id="112090"/>
    <lineage>
        <taxon>Eukaryota</taxon>
        <taxon>Sar</taxon>
        <taxon>Stramenopiles</taxon>
        <taxon>Oomycota</taxon>
        <taxon>Saprolegniomycetes</taxon>
        <taxon>Saprolegniales</taxon>
        <taxon>Verrucalvaceae</taxon>
        <taxon>Aphanomyces</taxon>
    </lineage>
</organism>
<proteinExistence type="predicted"/>
<dbReference type="EMBL" id="VJMI01016281">
    <property type="protein sequence ID" value="KAF0720498.1"/>
    <property type="molecule type" value="Genomic_DNA"/>
</dbReference>
<dbReference type="InterPro" id="IPR036102">
    <property type="entry name" value="OsmC/Ohrsf"/>
</dbReference>
<accession>A0A6A5A9B3</accession>
<dbReference type="Gene3D" id="3.30.300.20">
    <property type="match status" value="1"/>
</dbReference>
<evidence type="ECO:0000313" key="2">
    <source>
        <dbReference type="Proteomes" id="UP000469452"/>
    </source>
</evidence>
<dbReference type="Proteomes" id="UP000469452">
    <property type="component" value="Unassembled WGS sequence"/>
</dbReference>
<protein>
    <recommendedName>
        <fullName evidence="3">OsmC-like protein</fullName>
    </recommendedName>
</protein>
<dbReference type="SUPFAM" id="SSF82784">
    <property type="entry name" value="OsmC-like"/>
    <property type="match status" value="1"/>
</dbReference>
<comment type="caution">
    <text evidence="1">The sequence shown here is derived from an EMBL/GenBank/DDBJ whole genome shotgun (WGS) entry which is preliminary data.</text>
</comment>